<organism evidence="2 3">
    <name type="scientific">Quercus suber</name>
    <name type="common">Cork oak</name>
    <dbReference type="NCBI Taxonomy" id="58331"/>
    <lineage>
        <taxon>Eukaryota</taxon>
        <taxon>Viridiplantae</taxon>
        <taxon>Streptophyta</taxon>
        <taxon>Embryophyta</taxon>
        <taxon>Tracheophyta</taxon>
        <taxon>Spermatophyta</taxon>
        <taxon>Magnoliopsida</taxon>
        <taxon>eudicotyledons</taxon>
        <taxon>Gunneridae</taxon>
        <taxon>Pentapetalae</taxon>
        <taxon>rosids</taxon>
        <taxon>fabids</taxon>
        <taxon>Fagales</taxon>
        <taxon>Fagaceae</taxon>
        <taxon>Quercus</taxon>
    </lineage>
</organism>
<dbReference type="AlphaFoldDB" id="A0AAW0IQL3"/>
<dbReference type="EMBL" id="PKMF04000928">
    <property type="protein sequence ID" value="KAK7816654.1"/>
    <property type="molecule type" value="Genomic_DNA"/>
</dbReference>
<accession>A0AAW0IQL3</accession>
<keyword evidence="1" id="KW-0732">Signal</keyword>
<comment type="caution">
    <text evidence="2">The sequence shown here is derived from an EMBL/GenBank/DDBJ whole genome shotgun (WGS) entry which is preliminary data.</text>
</comment>
<evidence type="ECO:0000256" key="1">
    <source>
        <dbReference type="SAM" id="SignalP"/>
    </source>
</evidence>
<sequence length="67" mass="7653">MQSSLIRILLFTFFFHLPLSPVNPLVISKYGTSEDYPGLLDCLVRLAKDGTQFALLNFFTRIPAQYN</sequence>
<feature type="chain" id="PRO_5043429738" description="Secreted protein" evidence="1">
    <location>
        <begin position="25"/>
        <end position="67"/>
    </location>
</feature>
<gene>
    <name evidence="2" type="ORF">CFP56_043884</name>
</gene>
<evidence type="ECO:0000313" key="2">
    <source>
        <dbReference type="EMBL" id="KAK7816654.1"/>
    </source>
</evidence>
<name>A0AAW0IQL3_QUESU</name>
<protein>
    <recommendedName>
        <fullName evidence="4">Secreted protein</fullName>
    </recommendedName>
</protein>
<dbReference type="Proteomes" id="UP000237347">
    <property type="component" value="Unassembled WGS sequence"/>
</dbReference>
<evidence type="ECO:0000313" key="3">
    <source>
        <dbReference type="Proteomes" id="UP000237347"/>
    </source>
</evidence>
<proteinExistence type="predicted"/>
<reference evidence="2 3" key="1">
    <citation type="journal article" date="2018" name="Sci. Data">
        <title>The draft genome sequence of cork oak.</title>
        <authorList>
            <person name="Ramos A.M."/>
            <person name="Usie A."/>
            <person name="Barbosa P."/>
            <person name="Barros P.M."/>
            <person name="Capote T."/>
            <person name="Chaves I."/>
            <person name="Simoes F."/>
            <person name="Abreu I."/>
            <person name="Carrasquinho I."/>
            <person name="Faro C."/>
            <person name="Guimaraes J.B."/>
            <person name="Mendonca D."/>
            <person name="Nobrega F."/>
            <person name="Rodrigues L."/>
            <person name="Saibo N.J.M."/>
            <person name="Varela M.C."/>
            <person name="Egas C."/>
            <person name="Matos J."/>
            <person name="Miguel C.M."/>
            <person name="Oliveira M.M."/>
            <person name="Ricardo C.P."/>
            <person name="Goncalves S."/>
        </authorList>
    </citation>
    <scope>NUCLEOTIDE SEQUENCE [LARGE SCALE GENOMIC DNA]</scope>
    <source>
        <strain evidence="3">cv. HL8</strain>
    </source>
</reference>
<evidence type="ECO:0008006" key="4">
    <source>
        <dbReference type="Google" id="ProtNLM"/>
    </source>
</evidence>
<keyword evidence="3" id="KW-1185">Reference proteome</keyword>
<feature type="signal peptide" evidence="1">
    <location>
        <begin position="1"/>
        <end position="24"/>
    </location>
</feature>